<sequence length="308" mass="35572">MCEATRPNKAKIGGYLSLLQSWARFRFSFLRPRVDHPYTFSLITRWNHSASYVGIPTSLEDIRLLLDQQSEAQFQWTPYEDPTIRVVITDEFFQNPNIWHVNVPLVNYTTVEMHQSDKVLRQFGFQQPIPVAPEVFDNEHGVDLQQLHTDWPRFWSHYIKMPINSAHTITEPINSAHTITLPNTSTNDTHIIAFSDYASPMVGWNSWLGSYPFPITLSQPPIYRPLSHKESHEAPSGSSSFYQSSSPYGIQTPLPWSLFYQCGSPSQHSQLDPLPEEPQSPPEAEPRKNPVRNRRRPPRGTNFDRHQH</sequence>
<feature type="region of interest" description="Disordered" evidence="1">
    <location>
        <begin position="263"/>
        <end position="308"/>
    </location>
</feature>
<comment type="caution">
    <text evidence="3">The sequence shown here is derived from an EMBL/GenBank/DDBJ whole genome shotgun (WGS) entry which is preliminary data.</text>
</comment>
<accession>A0A9D3UAU0</accession>
<feature type="compositionally biased region" description="Basic residues" evidence="1">
    <location>
        <begin position="289"/>
        <end position="298"/>
    </location>
</feature>
<gene>
    <name evidence="3" type="ORF">J1N35_045258</name>
</gene>
<name>A0A9D3UAU0_9ROSI</name>
<dbReference type="AlphaFoldDB" id="A0A9D3UAU0"/>
<evidence type="ECO:0000313" key="3">
    <source>
        <dbReference type="EMBL" id="KAH1033084.1"/>
    </source>
</evidence>
<keyword evidence="4" id="KW-1185">Reference proteome</keyword>
<reference evidence="3 4" key="1">
    <citation type="journal article" date="2021" name="Plant Biotechnol. J.">
        <title>Multi-omics assisted identification of the key and species-specific regulatory components of drought-tolerant mechanisms in Gossypium stocksii.</title>
        <authorList>
            <person name="Yu D."/>
            <person name="Ke L."/>
            <person name="Zhang D."/>
            <person name="Wu Y."/>
            <person name="Sun Y."/>
            <person name="Mei J."/>
            <person name="Sun J."/>
            <person name="Sun Y."/>
        </authorList>
    </citation>
    <scope>NUCLEOTIDE SEQUENCE [LARGE SCALE GENOMIC DNA]</scope>
    <source>
        <strain evidence="4">cv. E1</strain>
        <tissue evidence="3">Leaf</tissue>
    </source>
</reference>
<evidence type="ECO:0000313" key="4">
    <source>
        <dbReference type="Proteomes" id="UP000828251"/>
    </source>
</evidence>
<dbReference type="Proteomes" id="UP000828251">
    <property type="component" value="Unassembled WGS sequence"/>
</dbReference>
<protein>
    <recommendedName>
        <fullName evidence="2">Aminotransferase-like plant mobile domain-containing protein</fullName>
    </recommendedName>
</protein>
<dbReference type="PANTHER" id="PTHR46033:SF8">
    <property type="entry name" value="PROTEIN MAINTENANCE OF MERISTEMS-LIKE"/>
    <property type="match status" value="1"/>
</dbReference>
<dbReference type="InterPro" id="IPR044824">
    <property type="entry name" value="MAIN-like"/>
</dbReference>
<evidence type="ECO:0000259" key="2">
    <source>
        <dbReference type="Pfam" id="PF10536"/>
    </source>
</evidence>
<feature type="domain" description="Aminotransferase-like plant mobile" evidence="2">
    <location>
        <begin position="1"/>
        <end position="158"/>
    </location>
</feature>
<feature type="region of interest" description="Disordered" evidence="1">
    <location>
        <begin position="226"/>
        <end position="246"/>
    </location>
</feature>
<dbReference type="InterPro" id="IPR019557">
    <property type="entry name" value="AminoTfrase-like_pln_mobile"/>
</dbReference>
<dbReference type="GO" id="GO:0010073">
    <property type="term" value="P:meristem maintenance"/>
    <property type="evidence" value="ECO:0007669"/>
    <property type="project" value="InterPro"/>
</dbReference>
<organism evidence="3 4">
    <name type="scientific">Gossypium stocksii</name>
    <dbReference type="NCBI Taxonomy" id="47602"/>
    <lineage>
        <taxon>Eukaryota</taxon>
        <taxon>Viridiplantae</taxon>
        <taxon>Streptophyta</taxon>
        <taxon>Embryophyta</taxon>
        <taxon>Tracheophyta</taxon>
        <taxon>Spermatophyta</taxon>
        <taxon>Magnoliopsida</taxon>
        <taxon>eudicotyledons</taxon>
        <taxon>Gunneridae</taxon>
        <taxon>Pentapetalae</taxon>
        <taxon>rosids</taxon>
        <taxon>malvids</taxon>
        <taxon>Malvales</taxon>
        <taxon>Malvaceae</taxon>
        <taxon>Malvoideae</taxon>
        <taxon>Gossypium</taxon>
    </lineage>
</organism>
<dbReference type="Pfam" id="PF10536">
    <property type="entry name" value="PMD"/>
    <property type="match status" value="1"/>
</dbReference>
<dbReference type="OrthoDB" id="990873at2759"/>
<feature type="compositionally biased region" description="Low complexity" evidence="1">
    <location>
        <begin position="235"/>
        <end position="246"/>
    </location>
</feature>
<proteinExistence type="predicted"/>
<dbReference type="EMBL" id="JAIQCV010000013">
    <property type="protein sequence ID" value="KAH1033084.1"/>
    <property type="molecule type" value="Genomic_DNA"/>
</dbReference>
<evidence type="ECO:0000256" key="1">
    <source>
        <dbReference type="SAM" id="MobiDB-lite"/>
    </source>
</evidence>
<dbReference type="PANTHER" id="PTHR46033">
    <property type="entry name" value="PROTEIN MAIN-LIKE 2"/>
    <property type="match status" value="1"/>
</dbReference>